<keyword evidence="3" id="KW-0378">Hydrolase</keyword>
<evidence type="ECO:0000259" key="5">
    <source>
        <dbReference type="Pfam" id="PF02057"/>
    </source>
</evidence>
<dbReference type="GO" id="GO:0016020">
    <property type="term" value="C:membrane"/>
    <property type="evidence" value="ECO:0007669"/>
    <property type="project" value="GOC"/>
</dbReference>
<evidence type="ECO:0000259" key="6">
    <source>
        <dbReference type="Pfam" id="PF17189"/>
    </source>
</evidence>
<dbReference type="InterPro" id="IPR033452">
    <property type="entry name" value="GH30_C"/>
</dbReference>
<dbReference type="PANTHER" id="PTHR11069">
    <property type="entry name" value="GLUCOSYLCERAMIDASE"/>
    <property type="match status" value="1"/>
</dbReference>
<accession>A0AA39GE24</accession>
<feature type="chain" id="PRO_5041316081" evidence="4">
    <location>
        <begin position="21"/>
        <end position="461"/>
    </location>
</feature>
<keyword evidence="8" id="KW-1185">Reference proteome</keyword>
<evidence type="ECO:0000313" key="7">
    <source>
        <dbReference type="EMBL" id="KAK0385461.1"/>
    </source>
</evidence>
<keyword evidence="2 4" id="KW-0732">Signal</keyword>
<dbReference type="Gene3D" id="2.60.40.1180">
    <property type="entry name" value="Golgi alpha-mannosidase II"/>
    <property type="match status" value="1"/>
</dbReference>
<evidence type="ECO:0000256" key="1">
    <source>
        <dbReference type="ARBA" id="ARBA00005382"/>
    </source>
</evidence>
<evidence type="ECO:0000256" key="2">
    <source>
        <dbReference type="ARBA" id="ARBA00022729"/>
    </source>
</evidence>
<protein>
    <submittedName>
        <fullName evidence="7">Uncharacterized protein</fullName>
    </submittedName>
</protein>
<dbReference type="Pfam" id="PF02057">
    <property type="entry name" value="Glyco_hydro_59"/>
    <property type="match status" value="1"/>
</dbReference>
<dbReference type="GO" id="GO:0006680">
    <property type="term" value="P:glucosylceramide catabolic process"/>
    <property type="evidence" value="ECO:0007669"/>
    <property type="project" value="TreeGrafter"/>
</dbReference>
<dbReference type="InterPro" id="IPR049161">
    <property type="entry name" value="GH59_cat"/>
</dbReference>
<gene>
    <name evidence="7" type="ORF">NLU13_7937</name>
</gene>
<dbReference type="EMBL" id="JAPDFR010000007">
    <property type="protein sequence ID" value="KAK0385461.1"/>
    <property type="molecule type" value="Genomic_DNA"/>
</dbReference>
<dbReference type="InterPro" id="IPR013780">
    <property type="entry name" value="Glyco_hydro_b"/>
</dbReference>
<dbReference type="GO" id="GO:0004348">
    <property type="term" value="F:glucosylceramidase activity"/>
    <property type="evidence" value="ECO:0007669"/>
    <property type="project" value="InterPro"/>
</dbReference>
<organism evidence="7 8">
    <name type="scientific">Sarocladium strictum</name>
    <name type="common">Black bundle disease fungus</name>
    <name type="synonym">Acremonium strictum</name>
    <dbReference type="NCBI Taxonomy" id="5046"/>
    <lineage>
        <taxon>Eukaryota</taxon>
        <taxon>Fungi</taxon>
        <taxon>Dikarya</taxon>
        <taxon>Ascomycota</taxon>
        <taxon>Pezizomycotina</taxon>
        <taxon>Sordariomycetes</taxon>
        <taxon>Hypocreomycetidae</taxon>
        <taxon>Hypocreales</taxon>
        <taxon>Sarocladiaceae</taxon>
        <taxon>Sarocladium</taxon>
    </lineage>
</organism>
<proteinExistence type="inferred from homology"/>
<name>A0AA39GE24_SARSR</name>
<comment type="caution">
    <text evidence="7">The sequence shown here is derived from an EMBL/GenBank/DDBJ whole genome shotgun (WGS) entry which is preliminary data.</text>
</comment>
<sequence>MHSKLIAALGATWFTASAIAQTKVTINANTQYQVIDGFGFSEAFGFGAGVANAPTSQQNQALNYMFSTTEGAGMTILRNRIAADPSDTIEPNNPGGPNDTPTYRGLNGDSSQVFWSQKARAMGVKYIYADAWSAPGFMKTTGSYVSDENGGYLCGEPGETCSSGDWRQAYANYLVQYIKDYAALGITVDFVGFLNEPEYAATYDAMLSDGTKAASFIPILHNAISAAGLSTGITCCDAEGWNDQVEYTQQLIAAGADKYLARITSHWYLNKATSPMNTNLRVWETEYADLDDNFSTTWYSSGAMNEGFTWAKLIYQGIVEANLSAFLHWIGAQANSNAAALVTLTGSGSSTQVTASASLWAFALWSRYIRPDAVRIATSGAPANTQVGAFKNTDGSIAVVMLNSGSGSESVSVGGVSASSAQAYFMDNSVSSPGTIAVTLSNGNAAVTLPGNSMVTLVLSS</sequence>
<dbReference type="AlphaFoldDB" id="A0AA39GE24"/>
<reference evidence="7" key="1">
    <citation type="submission" date="2022-10" db="EMBL/GenBank/DDBJ databases">
        <title>Determination and structural analysis of whole genome sequence of Sarocladium strictum F4-1.</title>
        <authorList>
            <person name="Hu L."/>
            <person name="Jiang Y."/>
        </authorList>
    </citation>
    <scope>NUCLEOTIDE SEQUENCE</scope>
    <source>
        <strain evidence="7">F4-1</strain>
    </source>
</reference>
<dbReference type="PANTHER" id="PTHR11069:SF23">
    <property type="entry name" value="LYSOSOMAL ACID GLUCOSYLCERAMIDASE"/>
    <property type="match status" value="1"/>
</dbReference>
<dbReference type="Gene3D" id="3.20.20.80">
    <property type="entry name" value="Glycosidases"/>
    <property type="match status" value="1"/>
</dbReference>
<feature type="signal peptide" evidence="4">
    <location>
        <begin position="1"/>
        <end position="20"/>
    </location>
</feature>
<dbReference type="SUPFAM" id="SSF51445">
    <property type="entry name" value="(Trans)glycosidases"/>
    <property type="match status" value="1"/>
</dbReference>
<feature type="domain" description="Glycosyl hydrolase family 59 catalytic" evidence="5">
    <location>
        <begin position="50"/>
        <end position="334"/>
    </location>
</feature>
<dbReference type="SUPFAM" id="SSF51011">
    <property type="entry name" value="Glycosyl hydrolase domain"/>
    <property type="match status" value="1"/>
</dbReference>
<feature type="domain" description="Glycosyl hydrolase family 30 beta sandwich" evidence="6">
    <location>
        <begin position="372"/>
        <end position="457"/>
    </location>
</feature>
<evidence type="ECO:0000313" key="8">
    <source>
        <dbReference type="Proteomes" id="UP001175261"/>
    </source>
</evidence>
<comment type="similarity">
    <text evidence="1">Belongs to the glycosyl hydrolase 30 family.</text>
</comment>
<dbReference type="Pfam" id="PF17189">
    <property type="entry name" value="Glyco_hydro_30C"/>
    <property type="match status" value="1"/>
</dbReference>
<dbReference type="Proteomes" id="UP001175261">
    <property type="component" value="Unassembled WGS sequence"/>
</dbReference>
<dbReference type="InterPro" id="IPR001139">
    <property type="entry name" value="Glyco_hydro_30"/>
</dbReference>
<dbReference type="InterPro" id="IPR017853">
    <property type="entry name" value="GH"/>
</dbReference>
<evidence type="ECO:0000256" key="3">
    <source>
        <dbReference type="ARBA" id="ARBA00022801"/>
    </source>
</evidence>
<evidence type="ECO:0000256" key="4">
    <source>
        <dbReference type="SAM" id="SignalP"/>
    </source>
</evidence>